<protein>
    <submittedName>
        <fullName evidence="2">Methionine aminopeptidase</fullName>
    </submittedName>
</protein>
<feature type="compositionally biased region" description="Basic and acidic residues" evidence="1">
    <location>
        <begin position="12"/>
        <end position="25"/>
    </location>
</feature>
<dbReference type="GO" id="GO:0004177">
    <property type="term" value="F:aminopeptidase activity"/>
    <property type="evidence" value="ECO:0007669"/>
    <property type="project" value="UniProtKB-KW"/>
</dbReference>
<feature type="compositionally biased region" description="Polar residues" evidence="1">
    <location>
        <begin position="1"/>
        <end position="11"/>
    </location>
</feature>
<dbReference type="EMBL" id="CP031229">
    <property type="protein sequence ID" value="AXH95039.1"/>
    <property type="molecule type" value="Genomic_DNA"/>
</dbReference>
<proteinExistence type="predicted"/>
<keyword evidence="2" id="KW-0031">Aminopeptidase</keyword>
<dbReference type="AlphaFoldDB" id="A0A345NJ31"/>
<dbReference type="RefSeq" id="WP_114926805.1">
    <property type="nucleotide sequence ID" value="NZ_CP031229.1"/>
</dbReference>
<keyword evidence="2" id="KW-0645">Protease</keyword>
<evidence type="ECO:0000313" key="3">
    <source>
        <dbReference type="Proteomes" id="UP000253790"/>
    </source>
</evidence>
<evidence type="ECO:0000313" key="2">
    <source>
        <dbReference type="EMBL" id="AXH95039.1"/>
    </source>
</evidence>
<feature type="region of interest" description="Disordered" evidence="1">
    <location>
        <begin position="48"/>
        <end position="79"/>
    </location>
</feature>
<keyword evidence="3" id="KW-1185">Reference proteome</keyword>
<feature type="region of interest" description="Disordered" evidence="1">
    <location>
        <begin position="1"/>
        <end position="36"/>
    </location>
</feature>
<dbReference type="Proteomes" id="UP000253790">
    <property type="component" value="Chromosome"/>
</dbReference>
<name>A0A345NJ31_9MICO</name>
<sequence>MAAQYWFNTRTRQVEAGDDPERARSNDLLGPYDTQEEASRALEIAAARTEAWDEEERADDEWRTGDPQASDWDSNPLND</sequence>
<dbReference type="OrthoDB" id="3268477at2"/>
<dbReference type="KEGG" id="orn:DV701_01675"/>
<reference evidence="2 3" key="1">
    <citation type="submission" date="2018-07" db="EMBL/GenBank/DDBJ databases">
        <title>Complete genome sequencing of Ornithinimicrobium sp. AMA3305.</title>
        <authorList>
            <person name="Bae J.-W."/>
        </authorList>
    </citation>
    <scope>NUCLEOTIDE SEQUENCE [LARGE SCALE GENOMIC DNA]</scope>
    <source>
        <strain evidence="2 3">AMA3305</strain>
    </source>
</reference>
<accession>A0A345NJ31</accession>
<keyword evidence="2" id="KW-0378">Hydrolase</keyword>
<organism evidence="2 3">
    <name type="scientific">Ornithinimicrobium avium</name>
    <dbReference type="NCBI Taxonomy" id="2283195"/>
    <lineage>
        <taxon>Bacteria</taxon>
        <taxon>Bacillati</taxon>
        <taxon>Actinomycetota</taxon>
        <taxon>Actinomycetes</taxon>
        <taxon>Micrococcales</taxon>
        <taxon>Ornithinimicrobiaceae</taxon>
        <taxon>Ornithinimicrobium</taxon>
    </lineage>
</organism>
<gene>
    <name evidence="2" type="ORF">DV701_01675</name>
</gene>
<evidence type="ECO:0000256" key="1">
    <source>
        <dbReference type="SAM" id="MobiDB-lite"/>
    </source>
</evidence>